<accession>A0A177T9Y5</accession>
<protein>
    <submittedName>
        <fullName evidence="1">Uncharacterized protein</fullName>
    </submittedName>
</protein>
<reference evidence="1" key="1">
    <citation type="submission" date="2016-04" db="EMBL/GenBank/DDBJ databases">
        <authorList>
            <person name="Nguyen H.D."/>
            <person name="Samba Siva P."/>
            <person name="Cullis J."/>
            <person name="Levesque C.A."/>
            <person name="Hambleton S."/>
        </authorList>
    </citation>
    <scope>NUCLEOTIDE SEQUENCE</scope>
    <source>
        <strain evidence="1">DAOMC 236416</strain>
    </source>
</reference>
<evidence type="ECO:0000313" key="1">
    <source>
        <dbReference type="EMBL" id="KAE8246529.1"/>
    </source>
</evidence>
<name>A0A177T9Y5_9BASI</name>
<dbReference type="Proteomes" id="UP000077521">
    <property type="component" value="Unassembled WGS sequence"/>
</dbReference>
<evidence type="ECO:0000313" key="2">
    <source>
        <dbReference type="Proteomes" id="UP000077521"/>
    </source>
</evidence>
<sequence length="532" mass="57333">MSFEQLGGHGIAASLQESVPNLFLDLLHLVKCACEQDVSLIKSLDKIIHNFRSASYPSHYLSNADMLAQMTKVRDDLNVSPTTSTRQVQAATKPIIKQDGTLDAALELWRAVSNALSAYPGGKDLLSASAAAVQPSQKFVVPNIQRIQTDHAAGSTQEMTLPSTNLSQHFGPPVISINENAPMSFNAMRSSSPLVDVSNKPWQTASTTPMLSNNSANVNFFSAKVSNNAFIDTPSAGLSIAPSPFNAFLDTPSAELNVAPSPFNAFPNTPSAELNVAPSPFNAFPNTPSAGLSIAPSPFNALLKTPSAGLSIAPSTFNALIDTPSAGPSISPSPFSNEDLAILELALQFPGNDFSNNIQALDSSITHTLPEGGWTTTSTFDIIKASAKEDDHSKKKSSLAITLISLRVIRCVDPPPHCWPFSKVLVCILHVKVSIPVTQLFTTLKTWRKDPLVLASLLIYLQVADMKTYKGRRVCYTMLTDVTPDVALAYTTDSLGQLVIQLEDPEKPFFVYRQEKVDMNPPRGRTTRASIP</sequence>
<gene>
    <name evidence="1" type="ORF">A4X13_0g5746</name>
</gene>
<dbReference type="AlphaFoldDB" id="A0A177T9Y5"/>
<reference evidence="1" key="2">
    <citation type="journal article" date="2019" name="IMA Fungus">
        <title>Genome sequencing and comparison of five Tilletia species to identify candidate genes for the detection of regulated species infecting wheat.</title>
        <authorList>
            <person name="Nguyen H.D.T."/>
            <person name="Sultana T."/>
            <person name="Kesanakurti P."/>
            <person name="Hambleton S."/>
        </authorList>
    </citation>
    <scope>NUCLEOTIDE SEQUENCE</scope>
    <source>
        <strain evidence="1">DAOMC 236416</strain>
    </source>
</reference>
<proteinExistence type="predicted"/>
<dbReference type="EMBL" id="LWDF02000475">
    <property type="protein sequence ID" value="KAE8246529.1"/>
    <property type="molecule type" value="Genomic_DNA"/>
</dbReference>
<comment type="caution">
    <text evidence="1">The sequence shown here is derived from an EMBL/GenBank/DDBJ whole genome shotgun (WGS) entry which is preliminary data.</text>
</comment>
<keyword evidence="2" id="KW-1185">Reference proteome</keyword>
<organism evidence="1 2">
    <name type="scientific">Tilletia indica</name>
    <dbReference type="NCBI Taxonomy" id="43049"/>
    <lineage>
        <taxon>Eukaryota</taxon>
        <taxon>Fungi</taxon>
        <taxon>Dikarya</taxon>
        <taxon>Basidiomycota</taxon>
        <taxon>Ustilaginomycotina</taxon>
        <taxon>Exobasidiomycetes</taxon>
        <taxon>Tilletiales</taxon>
        <taxon>Tilletiaceae</taxon>
        <taxon>Tilletia</taxon>
    </lineage>
</organism>